<proteinExistence type="predicted"/>
<sequence length="479" mass="55588">MGVDEVTALSNIQITEDDLYPITKENVDYFINELGYQGIGTYEEMVQKIQKTGLSIENFYITNKVLSVFVYYKYPVCIELMFQLEDFPNPVGKSYTLGEYIQKASGYVMEEYNAKDFLGALQRSHKNCIFMLMNKMYWEVDEKERFKLFLDNYTHYDYGHGVLSKELVQDAFRCRTSEQCKEMREEMEKVTGKTLAVTVYRGQSDKSTNYTDSISWTLSKEVATRFAKGRGFGGEVYTGSVLVEDVMAYYNGRSEQEVLVLPSAVKDVTSMNQISMTDDYEILTKERYMDEYSYYRGTYIFEEYFHNFEGIHGKNHCSRVLLHSLSMARELQLPDEERHVLALASCLHDIGRVDDEEDEMHGERSIDCIGEHGISVVGINCVNTDDAYELEYLEEDAEDALYFLIENHCISDGKAKTALEQSDWDEEKKAYVWRLFKIFKDADGLDRVRLGDLDSNYLRTEAGKRRVFIAHSYLKVINR</sequence>
<dbReference type="SUPFAM" id="SSF109604">
    <property type="entry name" value="HD-domain/PDEase-like"/>
    <property type="match status" value="1"/>
</dbReference>
<evidence type="ECO:0000313" key="2">
    <source>
        <dbReference type="Proteomes" id="UP000219897"/>
    </source>
</evidence>
<evidence type="ECO:0000313" key="1">
    <source>
        <dbReference type="EMBL" id="PER55863.1"/>
    </source>
</evidence>
<dbReference type="InterPro" id="IPR003607">
    <property type="entry name" value="HD/PDEase_dom"/>
</dbReference>
<dbReference type="CDD" id="cd00077">
    <property type="entry name" value="HDc"/>
    <property type="match status" value="1"/>
</dbReference>
<comment type="caution">
    <text evidence="1">The sequence shown here is derived from an EMBL/GenBank/DDBJ whole genome shotgun (WGS) entry which is preliminary data.</text>
</comment>
<protein>
    <recommendedName>
        <fullName evidence="3">HD domain-containing protein</fullName>
    </recommendedName>
</protein>
<accession>A0ABD6SB06</accession>
<dbReference type="EMBL" id="NTYF01000023">
    <property type="protein sequence ID" value="PER55863.1"/>
    <property type="molecule type" value="Genomic_DNA"/>
</dbReference>
<dbReference type="AlphaFoldDB" id="A0ABD6SB06"/>
<reference evidence="1 2" key="1">
    <citation type="submission" date="2017-09" db="EMBL/GenBank/DDBJ databases">
        <title>Large-scale bioinformatics analysis of Bacillus genomes uncovers conserved roles of natural products in bacterial physiology.</title>
        <authorList>
            <consortium name="Agbiome Team Llc"/>
            <person name="Bleich R.M."/>
            <person name="Kirk G.J."/>
            <person name="Santa Maria K.C."/>
            <person name="Allen S.E."/>
            <person name="Farag S."/>
            <person name="Shank E.A."/>
            <person name="Bowers A."/>
        </authorList>
    </citation>
    <scope>NUCLEOTIDE SEQUENCE [LARGE SCALE GENOMIC DNA]</scope>
    <source>
        <strain evidence="1 2">AFS005140</strain>
    </source>
</reference>
<organism evidence="1 2">
    <name type="scientific">Bacillus thuringiensis</name>
    <dbReference type="NCBI Taxonomy" id="1428"/>
    <lineage>
        <taxon>Bacteria</taxon>
        <taxon>Bacillati</taxon>
        <taxon>Bacillota</taxon>
        <taxon>Bacilli</taxon>
        <taxon>Bacillales</taxon>
        <taxon>Bacillaceae</taxon>
        <taxon>Bacillus</taxon>
        <taxon>Bacillus cereus group</taxon>
    </lineage>
</organism>
<dbReference type="Proteomes" id="UP000219897">
    <property type="component" value="Unassembled WGS sequence"/>
</dbReference>
<gene>
    <name evidence="1" type="ORF">CN495_08920</name>
</gene>
<dbReference type="Gene3D" id="1.10.3210.10">
    <property type="entry name" value="Hypothetical protein af1432"/>
    <property type="match status" value="1"/>
</dbReference>
<name>A0ABD6SB06_BACTU</name>
<evidence type="ECO:0008006" key="3">
    <source>
        <dbReference type="Google" id="ProtNLM"/>
    </source>
</evidence>
<dbReference type="RefSeq" id="WP_098317195.1">
    <property type="nucleotide sequence ID" value="NZ_NTYF01000023.1"/>
</dbReference>